<proteinExistence type="predicted"/>
<dbReference type="Proteomes" id="UP000886501">
    <property type="component" value="Unassembled WGS sequence"/>
</dbReference>
<evidence type="ECO:0000313" key="1">
    <source>
        <dbReference type="EMBL" id="KAF9645125.1"/>
    </source>
</evidence>
<reference evidence="1" key="1">
    <citation type="submission" date="2019-10" db="EMBL/GenBank/DDBJ databases">
        <authorList>
            <consortium name="DOE Joint Genome Institute"/>
            <person name="Kuo A."/>
            <person name="Miyauchi S."/>
            <person name="Kiss E."/>
            <person name="Drula E."/>
            <person name="Kohler A."/>
            <person name="Sanchez-Garcia M."/>
            <person name="Andreopoulos B."/>
            <person name="Barry K.W."/>
            <person name="Bonito G."/>
            <person name="Buee M."/>
            <person name="Carver A."/>
            <person name="Chen C."/>
            <person name="Cichocki N."/>
            <person name="Clum A."/>
            <person name="Culley D."/>
            <person name="Crous P.W."/>
            <person name="Fauchery L."/>
            <person name="Girlanda M."/>
            <person name="Hayes R."/>
            <person name="Keri Z."/>
            <person name="Labutti K."/>
            <person name="Lipzen A."/>
            <person name="Lombard V."/>
            <person name="Magnuson J."/>
            <person name="Maillard F."/>
            <person name="Morin E."/>
            <person name="Murat C."/>
            <person name="Nolan M."/>
            <person name="Ohm R."/>
            <person name="Pangilinan J."/>
            <person name="Pereira M."/>
            <person name="Perotto S."/>
            <person name="Peter M."/>
            <person name="Riley R."/>
            <person name="Sitrit Y."/>
            <person name="Stielow B."/>
            <person name="Szollosi G."/>
            <person name="Zifcakova L."/>
            <person name="Stursova M."/>
            <person name="Spatafora J.W."/>
            <person name="Tedersoo L."/>
            <person name="Vaario L.-M."/>
            <person name="Yamada A."/>
            <person name="Yan M."/>
            <person name="Wang P."/>
            <person name="Xu J."/>
            <person name="Bruns T."/>
            <person name="Baldrian P."/>
            <person name="Vilgalys R."/>
            <person name="Henrissat B."/>
            <person name="Grigoriev I.V."/>
            <person name="Hibbett D."/>
            <person name="Nagy L.G."/>
            <person name="Martin F.M."/>
        </authorList>
    </citation>
    <scope>NUCLEOTIDE SEQUENCE</scope>
    <source>
        <strain evidence="1">P2</strain>
    </source>
</reference>
<organism evidence="1 2">
    <name type="scientific">Thelephora ganbajun</name>
    <name type="common">Ganba fungus</name>
    <dbReference type="NCBI Taxonomy" id="370292"/>
    <lineage>
        <taxon>Eukaryota</taxon>
        <taxon>Fungi</taxon>
        <taxon>Dikarya</taxon>
        <taxon>Basidiomycota</taxon>
        <taxon>Agaricomycotina</taxon>
        <taxon>Agaricomycetes</taxon>
        <taxon>Thelephorales</taxon>
        <taxon>Thelephoraceae</taxon>
        <taxon>Thelephora</taxon>
    </lineage>
</organism>
<dbReference type="EMBL" id="MU118103">
    <property type="protein sequence ID" value="KAF9645125.1"/>
    <property type="molecule type" value="Genomic_DNA"/>
</dbReference>
<sequence>MLVDLAKSVPVSVLVQPIAPNHPPQFTGFNLSLHSITTCVIFRRLFQPAMVSTHPPYPVLQVFFTFDDAMRFCHLRAFRIHSTVEPPEDLSLGSCRLLALCPFFFPFGASQTRGTTEHRRTGNRAHLNDSNTNTILFTKRVRSHEACHDKMAAHLYWGSGSFSQPRTTPFSRGYLELRRWMQSPRTVLSHHRIRPWKP</sequence>
<evidence type="ECO:0000313" key="2">
    <source>
        <dbReference type="Proteomes" id="UP000886501"/>
    </source>
</evidence>
<keyword evidence="2" id="KW-1185">Reference proteome</keyword>
<comment type="caution">
    <text evidence="1">The sequence shown here is derived from an EMBL/GenBank/DDBJ whole genome shotgun (WGS) entry which is preliminary data.</text>
</comment>
<name>A0ACB6Z5W4_THEGA</name>
<reference evidence="1" key="2">
    <citation type="journal article" date="2020" name="Nat. Commun.">
        <title>Large-scale genome sequencing of mycorrhizal fungi provides insights into the early evolution of symbiotic traits.</title>
        <authorList>
            <person name="Miyauchi S."/>
            <person name="Kiss E."/>
            <person name="Kuo A."/>
            <person name="Drula E."/>
            <person name="Kohler A."/>
            <person name="Sanchez-Garcia M."/>
            <person name="Morin E."/>
            <person name="Andreopoulos B."/>
            <person name="Barry K.W."/>
            <person name="Bonito G."/>
            <person name="Buee M."/>
            <person name="Carver A."/>
            <person name="Chen C."/>
            <person name="Cichocki N."/>
            <person name="Clum A."/>
            <person name="Culley D."/>
            <person name="Crous P.W."/>
            <person name="Fauchery L."/>
            <person name="Girlanda M."/>
            <person name="Hayes R.D."/>
            <person name="Keri Z."/>
            <person name="LaButti K."/>
            <person name="Lipzen A."/>
            <person name="Lombard V."/>
            <person name="Magnuson J."/>
            <person name="Maillard F."/>
            <person name="Murat C."/>
            <person name="Nolan M."/>
            <person name="Ohm R.A."/>
            <person name="Pangilinan J."/>
            <person name="Pereira M.F."/>
            <person name="Perotto S."/>
            <person name="Peter M."/>
            <person name="Pfister S."/>
            <person name="Riley R."/>
            <person name="Sitrit Y."/>
            <person name="Stielow J.B."/>
            <person name="Szollosi G."/>
            <person name="Zifcakova L."/>
            <person name="Stursova M."/>
            <person name="Spatafora J.W."/>
            <person name="Tedersoo L."/>
            <person name="Vaario L.M."/>
            <person name="Yamada A."/>
            <person name="Yan M."/>
            <person name="Wang P."/>
            <person name="Xu J."/>
            <person name="Bruns T."/>
            <person name="Baldrian P."/>
            <person name="Vilgalys R."/>
            <person name="Dunand C."/>
            <person name="Henrissat B."/>
            <person name="Grigoriev I.V."/>
            <person name="Hibbett D."/>
            <person name="Nagy L.G."/>
            <person name="Martin F.M."/>
        </authorList>
    </citation>
    <scope>NUCLEOTIDE SEQUENCE</scope>
    <source>
        <strain evidence="1">P2</strain>
    </source>
</reference>
<protein>
    <submittedName>
        <fullName evidence="1">Uncharacterized protein</fullName>
    </submittedName>
</protein>
<accession>A0ACB6Z5W4</accession>
<gene>
    <name evidence="1" type="ORF">BDM02DRAFT_700016</name>
</gene>